<dbReference type="Pfam" id="PF23915">
    <property type="entry name" value="SusG_C"/>
    <property type="match status" value="1"/>
</dbReference>
<organism evidence="6 7">
    <name type="scientific">Debaryomyces fabryi</name>
    <dbReference type="NCBI Taxonomy" id="58627"/>
    <lineage>
        <taxon>Eukaryota</taxon>
        <taxon>Fungi</taxon>
        <taxon>Dikarya</taxon>
        <taxon>Ascomycota</taxon>
        <taxon>Saccharomycotina</taxon>
        <taxon>Pichiomycetes</taxon>
        <taxon>Debaryomycetaceae</taxon>
        <taxon>Debaryomyces</taxon>
    </lineage>
</organism>
<dbReference type="InterPro" id="IPR006047">
    <property type="entry name" value="GH13_cat_dom"/>
</dbReference>
<evidence type="ECO:0000259" key="5">
    <source>
        <dbReference type="SMART" id="SM00642"/>
    </source>
</evidence>
<evidence type="ECO:0000256" key="2">
    <source>
        <dbReference type="ARBA" id="ARBA00022801"/>
    </source>
</evidence>
<dbReference type="FunFam" id="3.20.20.80:FF:000087">
    <property type="entry name" value="Oligo-1,6-glucosidase IMA1"/>
    <property type="match status" value="1"/>
</dbReference>
<feature type="domain" description="Glycosyl hydrolase family 13 catalytic" evidence="5">
    <location>
        <begin position="20"/>
        <end position="439"/>
    </location>
</feature>
<dbReference type="FunFam" id="3.20.20.80:FF:000064">
    <property type="entry name" value="Oligo-1,6-glucosidase"/>
    <property type="match status" value="1"/>
</dbReference>
<dbReference type="Proteomes" id="UP000054251">
    <property type="component" value="Unassembled WGS sequence"/>
</dbReference>
<dbReference type="GO" id="GO:0000025">
    <property type="term" value="P:maltose catabolic process"/>
    <property type="evidence" value="ECO:0007669"/>
    <property type="project" value="TreeGrafter"/>
</dbReference>
<comment type="caution">
    <text evidence="6">The sequence shown here is derived from an EMBL/GenBank/DDBJ whole genome shotgun (WGS) entry which is preliminary data.</text>
</comment>
<reference evidence="6 7" key="1">
    <citation type="submission" date="2015-11" db="EMBL/GenBank/DDBJ databases">
        <title>The genome of Debaryomyces fabryi.</title>
        <authorList>
            <person name="Tafer H."/>
            <person name="Lopandic K."/>
        </authorList>
    </citation>
    <scope>NUCLEOTIDE SEQUENCE [LARGE SCALE GENOMIC DNA]</scope>
    <source>
        <strain evidence="6 7">CBS 789</strain>
    </source>
</reference>
<dbReference type="SMART" id="SM00642">
    <property type="entry name" value="Aamy"/>
    <property type="match status" value="1"/>
</dbReference>
<dbReference type="Gene3D" id="3.90.400.10">
    <property type="entry name" value="Oligo-1,6-glucosidase, Domain 2"/>
    <property type="match status" value="1"/>
</dbReference>
<dbReference type="GO" id="GO:0004556">
    <property type="term" value="F:alpha-amylase activity"/>
    <property type="evidence" value="ECO:0007669"/>
    <property type="project" value="TreeGrafter"/>
</dbReference>
<dbReference type="PANTHER" id="PTHR10357:SF232">
    <property type="entry name" value="GLYCOSYL HYDROLASE FAMILY 13 CATALYTIC DOMAIN-CONTAINING PROTEIN"/>
    <property type="match status" value="1"/>
</dbReference>
<dbReference type="InterPro" id="IPR056300">
    <property type="entry name" value="SusG-like_C"/>
</dbReference>
<dbReference type="Gene3D" id="3.20.20.80">
    <property type="entry name" value="Glycosidases"/>
    <property type="match status" value="1"/>
</dbReference>
<keyword evidence="3" id="KW-0326">Glycosidase</keyword>
<evidence type="ECO:0000313" key="6">
    <source>
        <dbReference type="EMBL" id="KSA04029.1"/>
    </source>
</evidence>
<proteinExistence type="inferred from homology"/>
<dbReference type="SUPFAM" id="SSF51445">
    <property type="entry name" value="(Trans)glycosidases"/>
    <property type="match status" value="1"/>
</dbReference>
<evidence type="ECO:0000256" key="4">
    <source>
        <dbReference type="ARBA" id="ARBA00026248"/>
    </source>
</evidence>
<dbReference type="InterPro" id="IPR013780">
    <property type="entry name" value="Glyco_hydro_b"/>
</dbReference>
<keyword evidence="4" id="KW-0462">Maltose metabolism</keyword>
<comment type="similarity">
    <text evidence="1">Belongs to the glycosyl hydrolase 13 family.</text>
</comment>
<dbReference type="InterPro" id="IPR017853">
    <property type="entry name" value="GH"/>
</dbReference>
<dbReference type="GeneID" id="26837308"/>
<keyword evidence="7" id="KW-1185">Reference proteome</keyword>
<gene>
    <name evidence="6" type="ORF">AC631_00299</name>
</gene>
<dbReference type="InterPro" id="IPR045857">
    <property type="entry name" value="O16G_dom_2"/>
</dbReference>
<sequence length="581" mass="67311">MTLDTVEIKQAWWKEASVYQIYPASFQDSNGDGVGDIKGIISRLDYIKSLGVDIVWLNPFFDSPQVDMGYDVADYKKIYSPYGTMEDVEQLISGLHSRGMKMLVDLVVNHTSDKHEWFQNSRSSIDNPFREWYIWRKPKIDSNGKKHPPNNWLSYFGGSAWEYDEESGEYYLHLFAKEQPDLNWENESVRKAVHDIIRFWLDKGADGFRMDVINFISKDQRFPDAEIVHHDRDYQWGHKYYACGPRLHEYLKDIGAILKEYNAFSVGEMPACGDTNEIIKAVGDERGELNMIFHFELVDIDHGEDGKFYSTRKWPLSDLHHITDKWQRFMQTNNGWNAIYLENHDQPRSVSRYASDAPQFRTVAAKMIATFLSFQQGTLFIYQGQELGLRNVPKSWDISRYKDIESINHYNLVINKKSSPQEIAYVMDNIQNISRDNARVPFQWDNSPNAGFTSGTPWIEVNDDYKTVNASSEEKDDGSVLNYWRNILELRKTLKEVFVYGVFEMISKASEENILAFKRVTAGKEALVICNFSSKEIEWTIPTEFVGSKVLLSNYSGSKFLNDKLFTLGPFQSIVSLSDEQ</sequence>
<dbReference type="GO" id="GO:0005987">
    <property type="term" value="P:sucrose catabolic process"/>
    <property type="evidence" value="ECO:0007669"/>
    <property type="project" value="TreeGrafter"/>
</dbReference>
<dbReference type="GO" id="GO:0033934">
    <property type="term" value="F:glucan 1,4-alpha-maltotriohydrolase activity"/>
    <property type="evidence" value="ECO:0007669"/>
    <property type="project" value="TreeGrafter"/>
</dbReference>
<accession>A0A0V1Q6F6</accession>
<dbReference type="FunFam" id="3.90.400.10:FF:000004">
    <property type="entry name" value="Oligo-1,6-glucosidase"/>
    <property type="match status" value="1"/>
</dbReference>
<dbReference type="AlphaFoldDB" id="A0A0V1Q6F6"/>
<evidence type="ECO:0000313" key="7">
    <source>
        <dbReference type="Proteomes" id="UP000054251"/>
    </source>
</evidence>
<dbReference type="EMBL" id="LMYN01000003">
    <property type="protein sequence ID" value="KSA04029.1"/>
    <property type="molecule type" value="Genomic_DNA"/>
</dbReference>
<dbReference type="Pfam" id="PF00128">
    <property type="entry name" value="Alpha-amylase"/>
    <property type="match status" value="1"/>
</dbReference>
<name>A0A0V1Q6F6_9ASCO</name>
<keyword evidence="2" id="KW-0378">Hydrolase</keyword>
<dbReference type="Gene3D" id="2.60.40.1180">
    <property type="entry name" value="Golgi alpha-mannosidase II"/>
    <property type="match status" value="1"/>
</dbReference>
<evidence type="ECO:0000256" key="1">
    <source>
        <dbReference type="ARBA" id="ARBA00008061"/>
    </source>
</evidence>
<dbReference type="PANTHER" id="PTHR10357">
    <property type="entry name" value="ALPHA-AMYLASE FAMILY MEMBER"/>
    <property type="match status" value="1"/>
</dbReference>
<dbReference type="OrthoDB" id="1740265at2759"/>
<dbReference type="RefSeq" id="XP_015470131.1">
    <property type="nucleotide sequence ID" value="XM_015609129.1"/>
</dbReference>
<dbReference type="SUPFAM" id="SSF51011">
    <property type="entry name" value="Glycosyl hydrolase domain"/>
    <property type="match status" value="1"/>
</dbReference>
<evidence type="ECO:0000256" key="3">
    <source>
        <dbReference type="ARBA" id="ARBA00023295"/>
    </source>
</evidence>
<dbReference type="GO" id="GO:0004575">
    <property type="term" value="F:sucrose alpha-glucosidase activity"/>
    <property type="evidence" value="ECO:0007669"/>
    <property type="project" value="TreeGrafter"/>
</dbReference>
<dbReference type="NCBIfam" id="NF008183">
    <property type="entry name" value="PRK10933.1"/>
    <property type="match status" value="1"/>
</dbReference>
<dbReference type="GO" id="GO:0004574">
    <property type="term" value="F:oligo-1,6-glucosidase activity"/>
    <property type="evidence" value="ECO:0007669"/>
    <property type="project" value="TreeGrafter"/>
</dbReference>
<protein>
    <recommendedName>
        <fullName evidence="5">Glycosyl hydrolase family 13 catalytic domain-containing protein</fullName>
    </recommendedName>
</protein>
<dbReference type="CDD" id="cd11333">
    <property type="entry name" value="AmyAc_SI_OligoGlu_DGase"/>
    <property type="match status" value="1"/>
</dbReference>